<evidence type="ECO:0000313" key="2">
    <source>
        <dbReference type="EMBL" id="KAH7296819.1"/>
    </source>
</evidence>
<name>A0A8T2RK68_CERRI</name>
<dbReference type="OrthoDB" id="1897019at2759"/>
<dbReference type="InterPro" id="IPR025164">
    <property type="entry name" value="Toastrack_DUF4097"/>
</dbReference>
<protein>
    <recommendedName>
        <fullName evidence="1">DUF4097 domain-containing protein</fullName>
    </recommendedName>
</protein>
<sequence length="144" mass="15663">MTHDLCIVSDGGHISIKYLQAKGLAYLSSNGGNVEIQGLDGNATISTNGGNLRLQLLENAKEVKIDSGDGEVTLWMTSEENVNVEHVNDHEKHAKGNLHTEKENVLAGRTEANLQRCNVLILGSGTVVTKKRSWIEAVMQNRSI</sequence>
<dbReference type="EMBL" id="CM035431">
    <property type="protein sequence ID" value="KAH7296819.1"/>
    <property type="molecule type" value="Genomic_DNA"/>
</dbReference>
<proteinExistence type="predicted"/>
<feature type="domain" description="DUF4097" evidence="1">
    <location>
        <begin position="5"/>
        <end position="85"/>
    </location>
</feature>
<evidence type="ECO:0000259" key="1">
    <source>
        <dbReference type="Pfam" id="PF13349"/>
    </source>
</evidence>
<keyword evidence="3" id="KW-1185">Reference proteome</keyword>
<organism evidence="2 3">
    <name type="scientific">Ceratopteris richardii</name>
    <name type="common">Triangle waterfern</name>
    <dbReference type="NCBI Taxonomy" id="49495"/>
    <lineage>
        <taxon>Eukaryota</taxon>
        <taxon>Viridiplantae</taxon>
        <taxon>Streptophyta</taxon>
        <taxon>Embryophyta</taxon>
        <taxon>Tracheophyta</taxon>
        <taxon>Polypodiopsida</taxon>
        <taxon>Polypodiidae</taxon>
        <taxon>Polypodiales</taxon>
        <taxon>Pteridineae</taxon>
        <taxon>Pteridaceae</taxon>
        <taxon>Parkerioideae</taxon>
        <taxon>Ceratopteris</taxon>
    </lineage>
</organism>
<dbReference type="AlphaFoldDB" id="A0A8T2RK68"/>
<dbReference type="Pfam" id="PF13349">
    <property type="entry name" value="DUF4097"/>
    <property type="match status" value="1"/>
</dbReference>
<gene>
    <name evidence="2" type="ORF">KP509_26G040200</name>
</gene>
<comment type="caution">
    <text evidence="2">The sequence shown here is derived from an EMBL/GenBank/DDBJ whole genome shotgun (WGS) entry which is preliminary data.</text>
</comment>
<evidence type="ECO:0000313" key="3">
    <source>
        <dbReference type="Proteomes" id="UP000825935"/>
    </source>
</evidence>
<accession>A0A8T2RK68</accession>
<reference evidence="2" key="1">
    <citation type="submission" date="2021-08" db="EMBL/GenBank/DDBJ databases">
        <title>WGS assembly of Ceratopteris richardii.</title>
        <authorList>
            <person name="Marchant D.B."/>
            <person name="Chen G."/>
            <person name="Jenkins J."/>
            <person name="Shu S."/>
            <person name="Leebens-Mack J."/>
            <person name="Grimwood J."/>
            <person name="Schmutz J."/>
            <person name="Soltis P."/>
            <person name="Soltis D."/>
            <person name="Chen Z.-H."/>
        </authorList>
    </citation>
    <scope>NUCLEOTIDE SEQUENCE</scope>
    <source>
        <strain evidence="2">Whitten #5841</strain>
        <tissue evidence="2">Leaf</tissue>
    </source>
</reference>
<dbReference type="Proteomes" id="UP000825935">
    <property type="component" value="Chromosome 26"/>
</dbReference>